<gene>
    <name evidence="1" type="ORF">SKP52_10030</name>
</gene>
<protein>
    <submittedName>
        <fullName evidence="1">Uncharacterized protein</fullName>
    </submittedName>
</protein>
<dbReference type="HOGENOM" id="CLU_684952_0_0_5"/>
<organism evidence="1 2">
    <name type="scientific">Sphingopyxis fribergensis</name>
    <dbReference type="NCBI Taxonomy" id="1515612"/>
    <lineage>
        <taxon>Bacteria</taxon>
        <taxon>Pseudomonadati</taxon>
        <taxon>Pseudomonadota</taxon>
        <taxon>Alphaproteobacteria</taxon>
        <taxon>Sphingomonadales</taxon>
        <taxon>Sphingomonadaceae</taxon>
        <taxon>Sphingopyxis</taxon>
    </lineage>
</organism>
<dbReference type="KEGG" id="sphk:SKP52_10030"/>
<evidence type="ECO:0000313" key="2">
    <source>
        <dbReference type="Proteomes" id="UP000030907"/>
    </source>
</evidence>
<dbReference type="Proteomes" id="UP000030907">
    <property type="component" value="Chromosome"/>
</dbReference>
<reference evidence="1 2" key="1">
    <citation type="journal article" date="2015" name="Int. J. Syst. Evol. Microbiol.">
        <title>Description of Sphingopyxis fribergensis sp. nov. - a soil bacterium with the ability to degrade styrene and phenylacetic acid.</title>
        <authorList>
            <person name="Oelschlagel M."/>
            <person name="Ruckert C."/>
            <person name="Kalinowski J."/>
            <person name="Schmidt G."/>
            <person name="Schlomann M."/>
            <person name="Tischler D."/>
        </authorList>
    </citation>
    <scope>NUCLEOTIDE SEQUENCE [LARGE SCALE GENOMIC DNA]</scope>
    <source>
        <strain evidence="1 2">Kp5.2</strain>
    </source>
</reference>
<proteinExistence type="predicted"/>
<name>A0A0A7PI44_9SPHN</name>
<keyword evidence="2" id="KW-1185">Reference proteome</keyword>
<accession>A0A0A7PI44</accession>
<dbReference type="OrthoDB" id="5107704at2"/>
<dbReference type="EMBL" id="CP009122">
    <property type="protein sequence ID" value="AJA08913.1"/>
    <property type="molecule type" value="Genomic_DNA"/>
</dbReference>
<sequence>MSDRKSGTIEGDNAGLRAMAAQVSLGALLPSGSEPHQLAHATRDLPSLPDRFNTEFLGHGWVYVEFACGYEPAEHALSMRRDGALQVDIDAYLAEALLGMDPIKWQTLKILGGGMVEPDYPVRASIVERVFEAYEAEDYLVVVPLALMLVDGFGVSVTGSKSMFADLETLDELFQSSESVAGHPSALKELLRHLRTGQRGYSEQPLTMPLRNGILHGTRLNFANRVTAAKAMNLLAAVVEWARDVAPEPKNEIAKRDWNRKFLSGNLARLNPTSPQQALELFQSALSARRATDMVALINYHPVLTLLSEKIKEWREFGDYEIEIKALAPWELFGHDRDTEQHARCSARLSITLPDGRTLTNDHVLRATRSIELSRAQLPSVWQIDLGLLGALRRLLDSGSGA</sequence>
<evidence type="ECO:0000313" key="1">
    <source>
        <dbReference type="EMBL" id="AJA08913.1"/>
    </source>
</evidence>
<dbReference type="AlphaFoldDB" id="A0A0A7PI44"/>
<dbReference type="RefSeq" id="WP_039574448.1">
    <property type="nucleotide sequence ID" value="NZ_CP009122.1"/>
</dbReference>